<gene>
    <name evidence="2" type="ORF">SCFA_90040</name>
</gene>
<dbReference type="SUPFAM" id="SSF53474">
    <property type="entry name" value="alpha/beta-Hydrolases"/>
    <property type="match status" value="1"/>
</dbReference>
<evidence type="ECO:0000259" key="1">
    <source>
        <dbReference type="Pfam" id="PF00561"/>
    </source>
</evidence>
<dbReference type="Gene3D" id="3.40.50.1820">
    <property type="entry name" value="alpha/beta hydrolase"/>
    <property type="match status" value="1"/>
</dbReference>
<dbReference type="PANTHER" id="PTHR12277">
    <property type="entry name" value="ALPHA/BETA HYDROLASE DOMAIN-CONTAINING PROTEIN"/>
    <property type="match status" value="1"/>
</dbReference>
<dbReference type="EMBL" id="CAADRM010000158">
    <property type="protein sequence ID" value="VFU18836.1"/>
    <property type="molecule type" value="Genomic_DNA"/>
</dbReference>
<dbReference type="InterPro" id="IPR029058">
    <property type="entry name" value="AB_hydrolase_fold"/>
</dbReference>
<dbReference type="InterPro" id="IPR000073">
    <property type="entry name" value="AB_hydrolase_1"/>
</dbReference>
<reference evidence="2" key="1">
    <citation type="submission" date="2019-03" db="EMBL/GenBank/DDBJ databases">
        <authorList>
            <person name="Hao L."/>
        </authorList>
    </citation>
    <scope>NUCLEOTIDE SEQUENCE</scope>
</reference>
<keyword evidence="2" id="KW-0378">Hydrolase</keyword>
<dbReference type="AlphaFoldDB" id="A0A485M5I7"/>
<feature type="domain" description="AB hydrolase-1" evidence="1">
    <location>
        <begin position="70"/>
        <end position="160"/>
    </location>
</feature>
<name>A0A485M5I7_9ZZZZ</name>
<protein>
    <submittedName>
        <fullName evidence="2">Alpha/beta hydrolase family protein</fullName>
    </submittedName>
</protein>
<sequence>MRQKIIRSIVLLGICSLFSGCVGSLIYHPRKEIVRTPENAGLSYEWVNIETSDGVKLTGWWVPAAEARGSVLFCHGNGGNIADRLDTLVIGNQLKLNMLIFDYRGYGRSEGSPSEQGTYEDAEAAYRYLTQEKGIDPDTIILWGRSLGGPIAARTAAEHPCGALIIESSFTSLSDLVSDRFGMIPSLLLWRYAYPTRSHLERLSVPVLVIHSANDEMIPIEHGKELYRSVKGEKSFLEISGSHNRGFIDSLAVYGPAIDKFIDEFLVEKEAVSP</sequence>
<dbReference type="GO" id="GO:0016787">
    <property type="term" value="F:hydrolase activity"/>
    <property type="evidence" value="ECO:0007669"/>
    <property type="project" value="UniProtKB-KW"/>
</dbReference>
<dbReference type="PANTHER" id="PTHR12277:SF81">
    <property type="entry name" value="PROTEIN ABHD13"/>
    <property type="match status" value="1"/>
</dbReference>
<dbReference type="PROSITE" id="PS51257">
    <property type="entry name" value="PROKAR_LIPOPROTEIN"/>
    <property type="match status" value="1"/>
</dbReference>
<accession>A0A485M5I7</accession>
<evidence type="ECO:0000313" key="2">
    <source>
        <dbReference type="EMBL" id="VFU18836.1"/>
    </source>
</evidence>
<dbReference type="Pfam" id="PF00561">
    <property type="entry name" value="Abhydrolase_1"/>
    <property type="match status" value="1"/>
</dbReference>
<proteinExistence type="predicted"/>
<organism evidence="2">
    <name type="scientific">anaerobic digester metagenome</name>
    <dbReference type="NCBI Taxonomy" id="1263854"/>
    <lineage>
        <taxon>unclassified sequences</taxon>
        <taxon>metagenomes</taxon>
        <taxon>ecological metagenomes</taxon>
    </lineage>
</organism>